<dbReference type="Pfam" id="PF04055">
    <property type="entry name" value="Radical_SAM"/>
    <property type="match status" value="1"/>
</dbReference>
<comment type="similarity">
    <text evidence="9">Belongs to the radical SAM superfamily. Lipoyl synthase family.</text>
</comment>
<dbReference type="SFLD" id="SFLDG01058">
    <property type="entry name" value="lipoyl_synthase_like"/>
    <property type="match status" value="1"/>
</dbReference>
<comment type="function">
    <text evidence="9">Catalyzes the radical-mediated insertion of two sulfur atoms into the C-6 and C-8 positions of the octanoyl moiety bound to the lipoyl domains of lipoate-dependent enzymes, thereby converting the octanoylated domains into lipoylated derivatives.</text>
</comment>
<dbReference type="SMART" id="SM00729">
    <property type="entry name" value="Elp3"/>
    <property type="match status" value="1"/>
</dbReference>
<feature type="domain" description="Radical SAM core" evidence="10">
    <location>
        <begin position="54"/>
        <end position="272"/>
    </location>
</feature>
<dbReference type="GO" id="GO:0046872">
    <property type="term" value="F:metal ion binding"/>
    <property type="evidence" value="ECO:0007669"/>
    <property type="project" value="UniProtKB-KW"/>
</dbReference>
<dbReference type="InterPro" id="IPR003698">
    <property type="entry name" value="Lipoyl_synth"/>
</dbReference>
<evidence type="ECO:0000256" key="6">
    <source>
        <dbReference type="ARBA" id="ARBA00023004"/>
    </source>
</evidence>
<dbReference type="InterPro" id="IPR031691">
    <property type="entry name" value="LIAS_N"/>
</dbReference>
<protein>
    <recommendedName>
        <fullName evidence="9">Lipoyl synthase</fullName>
        <ecNumber evidence="9">2.8.1.8</ecNumber>
    </recommendedName>
    <alternativeName>
        <fullName evidence="9">Lip-syn</fullName>
        <shortName evidence="9">LS</shortName>
    </alternativeName>
    <alternativeName>
        <fullName evidence="9">Lipoate synthase</fullName>
    </alternativeName>
    <alternativeName>
        <fullName evidence="9">Lipoic acid synthase</fullName>
    </alternativeName>
    <alternativeName>
        <fullName evidence="9">Sulfur insertion protein LipA</fullName>
    </alternativeName>
</protein>
<feature type="binding site" evidence="9">
    <location>
        <position position="53"/>
    </location>
    <ligand>
        <name>[4Fe-4S] cluster</name>
        <dbReference type="ChEBI" id="CHEBI:49883"/>
        <label>1</label>
    </ligand>
</feature>
<dbReference type="PANTHER" id="PTHR10949">
    <property type="entry name" value="LIPOYL SYNTHASE"/>
    <property type="match status" value="1"/>
</dbReference>
<dbReference type="GO" id="GO:0051539">
    <property type="term" value="F:4 iron, 4 sulfur cluster binding"/>
    <property type="evidence" value="ECO:0007669"/>
    <property type="project" value="UniProtKB-UniRule"/>
</dbReference>
<keyword evidence="7 9" id="KW-0411">Iron-sulfur</keyword>
<accession>A0A2M7FZJ5</accession>
<evidence type="ECO:0000256" key="3">
    <source>
        <dbReference type="ARBA" id="ARBA00022679"/>
    </source>
</evidence>
<keyword evidence="4 9" id="KW-0949">S-adenosyl-L-methionine</keyword>
<dbReference type="PIRSF" id="PIRSF005963">
    <property type="entry name" value="Lipoyl_synth"/>
    <property type="match status" value="1"/>
</dbReference>
<name>A0A2M7FZJ5_9BACT</name>
<evidence type="ECO:0000259" key="10">
    <source>
        <dbReference type="PROSITE" id="PS51918"/>
    </source>
</evidence>
<keyword evidence="3 9" id="KW-0808">Transferase</keyword>
<dbReference type="FunFam" id="3.20.20.70:FF:000040">
    <property type="entry name" value="Lipoyl synthase"/>
    <property type="match status" value="1"/>
</dbReference>
<comment type="catalytic activity">
    <reaction evidence="8 9">
        <text>[[Fe-S] cluster scaffold protein carrying a second [4Fe-4S](2+) cluster] + N(6)-octanoyl-L-lysyl-[protein] + 2 oxidized [2Fe-2S]-[ferredoxin] + 2 S-adenosyl-L-methionine + 4 H(+) = [[Fe-S] cluster scaffold protein] + N(6)-[(R)-dihydrolipoyl]-L-lysyl-[protein] + 4 Fe(3+) + 2 hydrogen sulfide + 2 5'-deoxyadenosine + 2 L-methionine + 2 reduced [2Fe-2S]-[ferredoxin]</text>
        <dbReference type="Rhea" id="RHEA:16585"/>
        <dbReference type="Rhea" id="RHEA-COMP:9928"/>
        <dbReference type="Rhea" id="RHEA-COMP:10000"/>
        <dbReference type="Rhea" id="RHEA-COMP:10001"/>
        <dbReference type="Rhea" id="RHEA-COMP:10475"/>
        <dbReference type="Rhea" id="RHEA-COMP:14568"/>
        <dbReference type="Rhea" id="RHEA-COMP:14569"/>
        <dbReference type="ChEBI" id="CHEBI:15378"/>
        <dbReference type="ChEBI" id="CHEBI:17319"/>
        <dbReference type="ChEBI" id="CHEBI:29034"/>
        <dbReference type="ChEBI" id="CHEBI:29919"/>
        <dbReference type="ChEBI" id="CHEBI:33722"/>
        <dbReference type="ChEBI" id="CHEBI:33737"/>
        <dbReference type="ChEBI" id="CHEBI:33738"/>
        <dbReference type="ChEBI" id="CHEBI:57844"/>
        <dbReference type="ChEBI" id="CHEBI:59789"/>
        <dbReference type="ChEBI" id="CHEBI:78809"/>
        <dbReference type="ChEBI" id="CHEBI:83100"/>
        <dbReference type="EC" id="2.8.1.8"/>
    </reaction>
</comment>
<evidence type="ECO:0000313" key="11">
    <source>
        <dbReference type="EMBL" id="PIW14293.1"/>
    </source>
</evidence>
<dbReference type="GO" id="GO:0009249">
    <property type="term" value="P:protein lipoylation"/>
    <property type="evidence" value="ECO:0007669"/>
    <property type="project" value="UniProtKB-UniRule"/>
</dbReference>
<dbReference type="InterPro" id="IPR006638">
    <property type="entry name" value="Elp3/MiaA/NifB-like_rSAM"/>
</dbReference>
<comment type="caution">
    <text evidence="11">The sequence shown here is derived from an EMBL/GenBank/DDBJ whole genome shotgun (WGS) entry which is preliminary data.</text>
</comment>
<gene>
    <name evidence="9 11" type="primary">lipA</name>
    <name evidence="11" type="ORF">COW36_22010</name>
</gene>
<feature type="binding site" evidence="9">
    <location>
        <position position="68"/>
    </location>
    <ligand>
        <name>[4Fe-4S] cluster</name>
        <dbReference type="ChEBI" id="CHEBI:49883"/>
        <label>2</label>
        <note>4Fe-4S-S-AdoMet</note>
    </ligand>
</feature>
<dbReference type="CDD" id="cd01335">
    <property type="entry name" value="Radical_SAM"/>
    <property type="match status" value="1"/>
</dbReference>
<evidence type="ECO:0000256" key="8">
    <source>
        <dbReference type="ARBA" id="ARBA00047326"/>
    </source>
</evidence>
<comment type="subcellular location">
    <subcellularLocation>
        <location evidence="9">Cytoplasm</location>
    </subcellularLocation>
</comment>
<comment type="cofactor">
    <cofactor evidence="9">
        <name>[4Fe-4S] cluster</name>
        <dbReference type="ChEBI" id="CHEBI:49883"/>
    </cofactor>
    <text evidence="9">Binds 2 [4Fe-4S] clusters per subunit. One cluster is coordinated with 3 cysteines and an exchangeable S-adenosyl-L-methionine.</text>
</comment>
<dbReference type="PANTHER" id="PTHR10949:SF0">
    <property type="entry name" value="LIPOYL SYNTHASE, MITOCHONDRIAL"/>
    <property type="match status" value="1"/>
</dbReference>
<feature type="binding site" evidence="9">
    <location>
        <position position="47"/>
    </location>
    <ligand>
        <name>[4Fe-4S] cluster</name>
        <dbReference type="ChEBI" id="CHEBI:49883"/>
        <label>1</label>
    </ligand>
</feature>
<dbReference type="HAMAP" id="MF_00206">
    <property type="entry name" value="Lipoyl_synth"/>
    <property type="match status" value="1"/>
</dbReference>
<keyword evidence="6 9" id="KW-0408">Iron</keyword>
<evidence type="ECO:0000256" key="4">
    <source>
        <dbReference type="ARBA" id="ARBA00022691"/>
    </source>
</evidence>
<dbReference type="SFLD" id="SFLDS00029">
    <property type="entry name" value="Radical_SAM"/>
    <property type="match status" value="1"/>
</dbReference>
<dbReference type="UniPathway" id="UPA00538">
    <property type="reaction ID" value="UER00593"/>
</dbReference>
<proteinExistence type="inferred from homology"/>
<dbReference type="InterPro" id="IPR007197">
    <property type="entry name" value="rSAM"/>
</dbReference>
<dbReference type="SUPFAM" id="SSF102114">
    <property type="entry name" value="Radical SAM enzymes"/>
    <property type="match status" value="1"/>
</dbReference>
<dbReference type="NCBIfam" id="TIGR00510">
    <property type="entry name" value="lipA"/>
    <property type="match status" value="1"/>
</dbReference>
<evidence type="ECO:0000313" key="12">
    <source>
        <dbReference type="Proteomes" id="UP000231019"/>
    </source>
</evidence>
<dbReference type="EMBL" id="PFFQ01000061">
    <property type="protein sequence ID" value="PIW14293.1"/>
    <property type="molecule type" value="Genomic_DNA"/>
</dbReference>
<comment type="pathway">
    <text evidence="9">Protein modification; protein lipoylation via endogenous pathway; protein N(6)-(lipoyl)lysine from octanoyl-[acyl-carrier-protein]: step 2/2.</text>
</comment>
<dbReference type="SFLD" id="SFLDF00271">
    <property type="entry name" value="lipoyl_synthase"/>
    <property type="match status" value="1"/>
</dbReference>
<dbReference type="Pfam" id="PF16881">
    <property type="entry name" value="LIAS_N"/>
    <property type="match status" value="1"/>
</dbReference>
<dbReference type="NCBIfam" id="NF009544">
    <property type="entry name" value="PRK12928.1"/>
    <property type="match status" value="1"/>
</dbReference>
<evidence type="ECO:0000256" key="5">
    <source>
        <dbReference type="ARBA" id="ARBA00022723"/>
    </source>
</evidence>
<dbReference type="AlphaFoldDB" id="A0A2M7FZJ5"/>
<dbReference type="EC" id="2.8.1.8" evidence="9"/>
<dbReference type="GO" id="GO:0016992">
    <property type="term" value="F:lipoate synthase activity"/>
    <property type="evidence" value="ECO:0007669"/>
    <property type="project" value="UniProtKB-UniRule"/>
</dbReference>
<dbReference type="InterPro" id="IPR058240">
    <property type="entry name" value="rSAM_sf"/>
</dbReference>
<dbReference type="Gene3D" id="3.20.20.70">
    <property type="entry name" value="Aldolase class I"/>
    <property type="match status" value="1"/>
</dbReference>
<dbReference type="Proteomes" id="UP000231019">
    <property type="component" value="Unassembled WGS sequence"/>
</dbReference>
<feature type="binding site" evidence="9">
    <location>
        <position position="42"/>
    </location>
    <ligand>
        <name>[4Fe-4S] cluster</name>
        <dbReference type="ChEBI" id="CHEBI:49883"/>
        <label>1</label>
    </ligand>
</feature>
<feature type="binding site" evidence="9">
    <location>
        <position position="283"/>
    </location>
    <ligand>
        <name>[4Fe-4S] cluster</name>
        <dbReference type="ChEBI" id="CHEBI:49883"/>
        <label>1</label>
    </ligand>
</feature>
<evidence type="ECO:0000256" key="9">
    <source>
        <dbReference type="HAMAP-Rule" id="MF_00206"/>
    </source>
</evidence>
<reference evidence="11 12" key="1">
    <citation type="submission" date="2017-09" db="EMBL/GenBank/DDBJ databases">
        <title>Depth-based differentiation of microbial function through sediment-hosted aquifers and enrichment of novel symbionts in the deep terrestrial subsurface.</title>
        <authorList>
            <person name="Probst A.J."/>
            <person name="Ladd B."/>
            <person name="Jarett J.K."/>
            <person name="Geller-Mcgrath D.E."/>
            <person name="Sieber C.M."/>
            <person name="Emerson J.B."/>
            <person name="Anantharaman K."/>
            <person name="Thomas B.C."/>
            <person name="Malmstrom R."/>
            <person name="Stieglmeier M."/>
            <person name="Klingl A."/>
            <person name="Woyke T."/>
            <person name="Ryan C.M."/>
            <person name="Banfield J.F."/>
        </authorList>
    </citation>
    <scope>NUCLEOTIDE SEQUENCE [LARGE SCALE GENOMIC DNA]</scope>
    <source>
        <strain evidence="11">CG17_big_fil_post_rev_8_21_14_2_50_48_46</strain>
    </source>
</reference>
<dbReference type="InterPro" id="IPR013785">
    <property type="entry name" value="Aldolase_TIM"/>
</dbReference>
<sequence>MLTDRPLSRQPKPPWLKVRLAGGENYAHLKQILRERELNTVCEEARCPNIGECWGGGTATFMLMGDTCTRGCRFCAVKTAKRGQPLDADEPQKVAEAIAAMDLDYVVLTSVDRDDLPDGGAGHFAQTVEAIRLAHPRILIEVLIPDFQEDPAALDRLIAAKPDVIAHNLETVARLSKQVRDAKASYQGSLNVLAYIKQKDPSRYTKSALMLGLGETDAEVEQALNDLRAYQTDILTIGQYLQPTSKHLPVLDFIPPEKFAEWQKICEDKGFLYTASGPLVRSSYRAGELFVKNLLLKEKNDD</sequence>
<evidence type="ECO:0000256" key="2">
    <source>
        <dbReference type="ARBA" id="ARBA00022490"/>
    </source>
</evidence>
<evidence type="ECO:0000256" key="1">
    <source>
        <dbReference type="ARBA" id="ARBA00022485"/>
    </source>
</evidence>
<feature type="binding site" evidence="9">
    <location>
        <position position="72"/>
    </location>
    <ligand>
        <name>[4Fe-4S] cluster</name>
        <dbReference type="ChEBI" id="CHEBI:49883"/>
        <label>2</label>
        <note>4Fe-4S-S-AdoMet</note>
    </ligand>
</feature>
<evidence type="ECO:0000256" key="7">
    <source>
        <dbReference type="ARBA" id="ARBA00023014"/>
    </source>
</evidence>
<dbReference type="PROSITE" id="PS51918">
    <property type="entry name" value="RADICAL_SAM"/>
    <property type="match status" value="1"/>
</dbReference>
<keyword evidence="5 9" id="KW-0479">Metal-binding</keyword>
<organism evidence="11 12">
    <name type="scientific">bacterium (Candidatus Blackallbacteria) CG17_big_fil_post_rev_8_21_14_2_50_48_46</name>
    <dbReference type="NCBI Taxonomy" id="2014261"/>
    <lineage>
        <taxon>Bacteria</taxon>
        <taxon>Candidatus Blackallbacteria</taxon>
    </lineage>
</organism>
<keyword evidence="1 9" id="KW-0004">4Fe-4S</keyword>
<feature type="binding site" evidence="9">
    <location>
        <position position="75"/>
    </location>
    <ligand>
        <name>[4Fe-4S] cluster</name>
        <dbReference type="ChEBI" id="CHEBI:49883"/>
        <label>2</label>
        <note>4Fe-4S-S-AdoMet</note>
    </ligand>
</feature>
<dbReference type="GO" id="GO:0005737">
    <property type="term" value="C:cytoplasm"/>
    <property type="evidence" value="ECO:0007669"/>
    <property type="project" value="UniProtKB-SubCell"/>
</dbReference>
<dbReference type="NCBIfam" id="NF004019">
    <property type="entry name" value="PRK05481.1"/>
    <property type="match status" value="1"/>
</dbReference>
<keyword evidence="2 9" id="KW-0963">Cytoplasm</keyword>